<dbReference type="AlphaFoldDB" id="C6HY95"/>
<dbReference type="InterPro" id="IPR008258">
    <property type="entry name" value="Transglycosylase_SLT_dom_1"/>
</dbReference>
<dbReference type="Proteomes" id="UP000009374">
    <property type="component" value="Unassembled WGS sequence"/>
</dbReference>
<keyword evidence="3" id="KW-1185">Reference proteome</keyword>
<evidence type="ECO:0000259" key="1">
    <source>
        <dbReference type="Pfam" id="PF01464"/>
    </source>
</evidence>
<protein>
    <submittedName>
        <fullName evidence="2">Lytic transglycosylase, catalytic</fullName>
    </submittedName>
</protein>
<gene>
    <name evidence="2" type="ORF">UBAL3_94170052</name>
</gene>
<dbReference type="SUPFAM" id="SSF53955">
    <property type="entry name" value="Lysozyme-like"/>
    <property type="match status" value="1"/>
</dbReference>
<reference evidence="2 3" key="1">
    <citation type="journal article" date="2009" name="Appl. Environ. Microbiol.">
        <title>Community genomic and proteomic analyses of chemoautotrophic iron-oxidizing "Leptospirillum rubarum" (Group II) and "Leptospirillum ferrodiazotrophum" (Group III) bacteria in acid mine drainage biofilms.</title>
        <authorList>
            <person name="Goltsman D.S."/>
            <person name="Denef V.J."/>
            <person name="Singer S.W."/>
            <person name="VerBerkmoes N.C."/>
            <person name="Lefsrud M."/>
            <person name="Mueller R.S."/>
            <person name="Dick G.J."/>
            <person name="Sun C.L."/>
            <person name="Wheeler K.E."/>
            <person name="Zemla A."/>
            <person name="Baker B.J."/>
            <person name="Hauser L."/>
            <person name="Land M."/>
            <person name="Shah M.B."/>
            <person name="Thelen M.P."/>
            <person name="Hettich R.L."/>
            <person name="Banfield J.F."/>
        </authorList>
    </citation>
    <scope>NUCLEOTIDE SEQUENCE [LARGE SCALE GENOMIC DNA]</scope>
</reference>
<name>C6HY95_9BACT</name>
<dbReference type="Pfam" id="PF01464">
    <property type="entry name" value="SLT"/>
    <property type="match status" value="1"/>
</dbReference>
<proteinExistence type="predicted"/>
<accession>C6HY95</accession>
<evidence type="ECO:0000313" key="2">
    <source>
        <dbReference type="EMBL" id="EES52446.1"/>
    </source>
</evidence>
<evidence type="ECO:0000313" key="3">
    <source>
        <dbReference type="Proteomes" id="UP000009374"/>
    </source>
</evidence>
<dbReference type="EMBL" id="GG693877">
    <property type="protein sequence ID" value="EES52446.1"/>
    <property type="molecule type" value="Genomic_DNA"/>
</dbReference>
<dbReference type="Gene3D" id="1.10.530.10">
    <property type="match status" value="1"/>
</dbReference>
<dbReference type="InterPro" id="IPR023346">
    <property type="entry name" value="Lysozyme-like_dom_sf"/>
</dbReference>
<organism evidence="2 3">
    <name type="scientific">Leptospirillum ferrodiazotrophum</name>
    <dbReference type="NCBI Taxonomy" id="412449"/>
    <lineage>
        <taxon>Bacteria</taxon>
        <taxon>Pseudomonadati</taxon>
        <taxon>Nitrospirota</taxon>
        <taxon>Nitrospiria</taxon>
        <taxon>Nitrospirales</taxon>
        <taxon>Nitrospiraceae</taxon>
        <taxon>Leptospirillum</taxon>
    </lineage>
</organism>
<feature type="domain" description="Transglycosylase SLT" evidence="1">
    <location>
        <begin position="63"/>
        <end position="142"/>
    </location>
</feature>
<sequence>MARQTLFFCAFFLLVLLLFVFPLSKKAGADSCSLSSVARYIASHSRPAQPLPVSFRIAGALMAASRRTHLPLYLLVAVAQQESSFNPGAVNLASGDYGLLQVHYRFWRSRLAKRSPQGLRAIRRSDLLGIDVNVRAASLILIHDLRLAGGDPVGMLGRFSGRVGGAHRQYVESVLAKGMEFLGALKRQGVLCR</sequence>